<keyword evidence="1" id="KW-0812">Transmembrane</keyword>
<dbReference type="Proteomes" id="UP001187531">
    <property type="component" value="Unassembled WGS sequence"/>
</dbReference>
<gene>
    <name evidence="2" type="ORF">QYM36_003630</name>
</gene>
<dbReference type="AlphaFoldDB" id="A0AA88L7N2"/>
<keyword evidence="1" id="KW-1133">Transmembrane helix</keyword>
<accession>A0AA88L7N2</accession>
<evidence type="ECO:0008006" key="4">
    <source>
        <dbReference type="Google" id="ProtNLM"/>
    </source>
</evidence>
<reference evidence="2" key="1">
    <citation type="submission" date="2023-07" db="EMBL/GenBank/DDBJ databases">
        <title>Chromosome-level genome assembly of Artemia franciscana.</title>
        <authorList>
            <person name="Jo E."/>
        </authorList>
    </citation>
    <scope>NUCLEOTIDE SEQUENCE</scope>
    <source>
        <tissue evidence="2">Whole body</tissue>
    </source>
</reference>
<evidence type="ECO:0000256" key="1">
    <source>
        <dbReference type="SAM" id="Phobius"/>
    </source>
</evidence>
<dbReference type="EMBL" id="JAVRJZ010000006">
    <property type="protein sequence ID" value="KAK2721408.1"/>
    <property type="molecule type" value="Genomic_DNA"/>
</dbReference>
<comment type="caution">
    <text evidence="2">The sequence shown here is derived from an EMBL/GenBank/DDBJ whole genome shotgun (WGS) entry which is preliminary data.</text>
</comment>
<evidence type="ECO:0000313" key="3">
    <source>
        <dbReference type="Proteomes" id="UP001187531"/>
    </source>
</evidence>
<sequence length="184" mass="21162">MIVKFRQRIEQKNQMLRDRHGMMATLNKEMEDHYGDKFVQTYQMSEEQFNFNFDLVSPLLHKEDTFMREAIPRKANLALTILCLASGDSMYSLLLLFRISTSTISFVVRETCAEIWESLQPLYMKPPRKEDLKLVVNISVLGIGDARFKLLYVDVGAKGRENDSGIFIRSAFGSALCEGRLLIP</sequence>
<protein>
    <recommendedName>
        <fullName evidence="4">Protein ANTAGONIST OF LIKE HETEROCHROMATIN PROTEIN 1-like</fullName>
    </recommendedName>
</protein>
<keyword evidence="1" id="KW-0472">Membrane</keyword>
<feature type="transmembrane region" description="Helical" evidence="1">
    <location>
        <begin position="77"/>
        <end position="97"/>
    </location>
</feature>
<keyword evidence="3" id="KW-1185">Reference proteome</keyword>
<evidence type="ECO:0000313" key="2">
    <source>
        <dbReference type="EMBL" id="KAK2721408.1"/>
    </source>
</evidence>
<organism evidence="2 3">
    <name type="scientific">Artemia franciscana</name>
    <name type="common">Brine shrimp</name>
    <name type="synonym">Artemia sanfranciscana</name>
    <dbReference type="NCBI Taxonomy" id="6661"/>
    <lineage>
        <taxon>Eukaryota</taxon>
        <taxon>Metazoa</taxon>
        <taxon>Ecdysozoa</taxon>
        <taxon>Arthropoda</taxon>
        <taxon>Crustacea</taxon>
        <taxon>Branchiopoda</taxon>
        <taxon>Anostraca</taxon>
        <taxon>Artemiidae</taxon>
        <taxon>Artemia</taxon>
    </lineage>
</organism>
<name>A0AA88L7N2_ARTSF</name>
<proteinExistence type="predicted"/>